<dbReference type="AlphaFoldDB" id="A0A098G6N7"/>
<dbReference type="InterPro" id="IPR000878">
    <property type="entry name" value="4pyrrol_Mease"/>
</dbReference>
<keyword evidence="3" id="KW-1185">Reference proteome</keyword>
<proteinExistence type="predicted"/>
<reference evidence="3" key="1">
    <citation type="submission" date="2014-09" db="EMBL/GenBank/DDBJ databases">
        <authorList>
            <person name="Gomez-Valero L."/>
        </authorList>
    </citation>
    <scope>NUCLEOTIDE SEQUENCE [LARGE SCALE GENOMIC DNA]</scope>
    <source>
        <strain evidence="3">ATCC700992</strain>
    </source>
</reference>
<sequence length="256" mass="28547">MKVVALVGTGIKTIAHITEEAKGYISTCDKVIYLVNEPLLERYIRKLAKSSESLDEIYFNSKSRESAYNNIAQYIHSAIEDVRSLCVVIYGHPCVFATPGLLALSMLGDSIKTVVCPGISTQDCLYADLRFDPASGGIQSFDATEYLLYDKVVDPSSHVVIYQIGMVGNLGLPTNKINFEALNFIKKKLIELYKKEKKAVIYEAALYPGTHPKISEFDLEQLDRQELTTLSTLYIPPDKIQRMPSSDALRLLNQVA</sequence>
<dbReference type="OrthoDB" id="1459304at2"/>
<name>A0A098G6N7_9GAMM</name>
<dbReference type="InterPro" id="IPR035996">
    <property type="entry name" value="4pyrrol_Methylase_sf"/>
</dbReference>
<protein>
    <submittedName>
        <fullName evidence="2">Methylase</fullName>
    </submittedName>
</protein>
<dbReference type="EMBL" id="LN614827">
    <property type="protein sequence ID" value="CEG57646.1"/>
    <property type="molecule type" value="Genomic_DNA"/>
</dbReference>
<feature type="domain" description="Tetrapyrrole methylase" evidence="1">
    <location>
        <begin position="4"/>
        <end position="209"/>
    </location>
</feature>
<evidence type="ECO:0000313" key="2">
    <source>
        <dbReference type="EMBL" id="CEG57646.1"/>
    </source>
</evidence>
<keyword evidence="2" id="KW-0808">Transferase</keyword>
<dbReference type="Gene3D" id="3.40.1010.10">
    <property type="entry name" value="Cobalt-precorrin-4 Transmethylase, Domain 1"/>
    <property type="match status" value="1"/>
</dbReference>
<dbReference type="CDD" id="cd19916">
    <property type="entry name" value="OphMA_like"/>
    <property type="match status" value="1"/>
</dbReference>
<dbReference type="SUPFAM" id="SSF53790">
    <property type="entry name" value="Tetrapyrrole methylase"/>
    <property type="match status" value="1"/>
</dbReference>
<keyword evidence="2" id="KW-0489">Methyltransferase</keyword>
<organism evidence="2 3">
    <name type="scientific">Legionella fallonii LLAP-10</name>
    <dbReference type="NCBI Taxonomy" id="1212491"/>
    <lineage>
        <taxon>Bacteria</taxon>
        <taxon>Pseudomonadati</taxon>
        <taxon>Pseudomonadota</taxon>
        <taxon>Gammaproteobacteria</taxon>
        <taxon>Legionellales</taxon>
        <taxon>Legionellaceae</taxon>
        <taxon>Legionella</taxon>
    </lineage>
</organism>
<dbReference type="HOGENOM" id="CLU_094174_0_0_6"/>
<evidence type="ECO:0000313" key="3">
    <source>
        <dbReference type="Proteomes" id="UP000032430"/>
    </source>
</evidence>
<gene>
    <name evidence="2" type="ORF">LFA_2272</name>
</gene>
<dbReference type="RefSeq" id="WP_052673936.1">
    <property type="nucleotide sequence ID" value="NZ_LN614827.1"/>
</dbReference>
<accession>A0A098G6N7</accession>
<dbReference type="Pfam" id="PF00590">
    <property type="entry name" value="TP_methylase"/>
    <property type="match status" value="1"/>
</dbReference>
<dbReference type="InterPro" id="IPR014777">
    <property type="entry name" value="4pyrrole_Mease_sub1"/>
</dbReference>
<dbReference type="GO" id="GO:0032259">
    <property type="term" value="P:methylation"/>
    <property type="evidence" value="ECO:0007669"/>
    <property type="project" value="UniProtKB-KW"/>
</dbReference>
<evidence type="ECO:0000259" key="1">
    <source>
        <dbReference type="Pfam" id="PF00590"/>
    </source>
</evidence>
<dbReference type="KEGG" id="lfa:LFA_2272"/>
<dbReference type="GO" id="GO:0008168">
    <property type="term" value="F:methyltransferase activity"/>
    <property type="evidence" value="ECO:0007669"/>
    <property type="project" value="UniProtKB-KW"/>
</dbReference>
<dbReference type="STRING" id="1212491.LFA_2272"/>
<dbReference type="Proteomes" id="UP000032430">
    <property type="component" value="Chromosome I"/>
</dbReference>